<keyword evidence="4 7" id="KW-0812">Transmembrane</keyword>
<evidence type="ECO:0000256" key="2">
    <source>
        <dbReference type="ARBA" id="ARBA00010792"/>
    </source>
</evidence>
<dbReference type="RefSeq" id="WP_349295947.1">
    <property type="nucleotide sequence ID" value="NZ_JBEDNQ010000001.1"/>
</dbReference>
<evidence type="ECO:0000256" key="7">
    <source>
        <dbReference type="SAM" id="Phobius"/>
    </source>
</evidence>
<evidence type="ECO:0000256" key="3">
    <source>
        <dbReference type="ARBA" id="ARBA00022475"/>
    </source>
</evidence>
<organism evidence="8 9">
    <name type="scientific">Pseudonocardia nematodicida</name>
    <dbReference type="NCBI Taxonomy" id="1206997"/>
    <lineage>
        <taxon>Bacteria</taxon>
        <taxon>Bacillati</taxon>
        <taxon>Actinomycetota</taxon>
        <taxon>Actinomycetes</taxon>
        <taxon>Pseudonocardiales</taxon>
        <taxon>Pseudonocardiaceae</taxon>
        <taxon>Pseudonocardia</taxon>
    </lineage>
</organism>
<evidence type="ECO:0000256" key="6">
    <source>
        <dbReference type="ARBA" id="ARBA00023136"/>
    </source>
</evidence>
<feature type="transmembrane region" description="Helical" evidence="7">
    <location>
        <begin position="56"/>
        <end position="79"/>
    </location>
</feature>
<feature type="transmembrane region" description="Helical" evidence="7">
    <location>
        <begin position="127"/>
        <end position="148"/>
    </location>
</feature>
<sequence>MPGIPMSPVTAAVAGGVPSLVDDVLGLVIAPAPSAVGWALALLAVGVVLEGPVVTVVAGSLAGAGLLSWWAVWLVAVIADVVSDTVFYLLGRSGRDSRVAPLLVRLGLTDRRREKVSVAVQDNLPRVVLGAKLVDIGAIPAFLTIGLAGVQYRRFLAWVVPVSAVRGAVLVGFGWLVGGRFAAELADRPWIIVAAGLAAGLVLVAGRALYVRARAPRKENVCAS</sequence>
<keyword evidence="6 7" id="KW-0472">Membrane</keyword>
<evidence type="ECO:0000256" key="4">
    <source>
        <dbReference type="ARBA" id="ARBA00022692"/>
    </source>
</evidence>
<reference evidence="8 9" key="1">
    <citation type="submission" date="2024-03" db="EMBL/GenBank/DDBJ databases">
        <title>Draft genome sequence of Pseudonocardia nematodicida JCM 31783.</title>
        <authorList>
            <person name="Butdee W."/>
            <person name="Duangmal K."/>
        </authorList>
    </citation>
    <scope>NUCLEOTIDE SEQUENCE [LARGE SCALE GENOMIC DNA]</scope>
    <source>
        <strain evidence="8 9">JCM 31783</strain>
    </source>
</reference>
<proteinExistence type="inferred from homology"/>
<keyword evidence="3" id="KW-1003">Cell membrane</keyword>
<comment type="subcellular location">
    <subcellularLocation>
        <location evidence="1">Cell membrane</location>
        <topology evidence="1">Multi-pass membrane protein</topology>
    </subcellularLocation>
</comment>
<dbReference type="PANTHER" id="PTHR42709:SF6">
    <property type="entry name" value="UNDECAPRENYL PHOSPHATE TRANSPORTER A"/>
    <property type="match status" value="1"/>
</dbReference>
<evidence type="ECO:0000256" key="1">
    <source>
        <dbReference type="ARBA" id="ARBA00004651"/>
    </source>
</evidence>
<dbReference type="Proteomes" id="UP001494902">
    <property type="component" value="Unassembled WGS sequence"/>
</dbReference>
<feature type="transmembrane region" description="Helical" evidence="7">
    <location>
        <begin position="155"/>
        <end position="178"/>
    </location>
</feature>
<keyword evidence="9" id="KW-1185">Reference proteome</keyword>
<name>A0ABV1K4V7_9PSEU</name>
<evidence type="ECO:0000256" key="5">
    <source>
        <dbReference type="ARBA" id="ARBA00022989"/>
    </source>
</evidence>
<feature type="transmembrane region" description="Helical" evidence="7">
    <location>
        <begin position="190"/>
        <end position="210"/>
    </location>
</feature>
<dbReference type="PANTHER" id="PTHR42709">
    <property type="entry name" value="ALKALINE PHOSPHATASE LIKE PROTEIN"/>
    <property type="match status" value="1"/>
</dbReference>
<evidence type="ECO:0000313" key="8">
    <source>
        <dbReference type="EMBL" id="MEQ3548848.1"/>
    </source>
</evidence>
<protein>
    <submittedName>
        <fullName evidence="8">VTT domain-containing protein</fullName>
    </submittedName>
</protein>
<comment type="caution">
    <text evidence="8">The sequence shown here is derived from an EMBL/GenBank/DDBJ whole genome shotgun (WGS) entry which is preliminary data.</text>
</comment>
<feature type="transmembrane region" description="Helical" evidence="7">
    <location>
        <begin position="24"/>
        <end position="49"/>
    </location>
</feature>
<keyword evidence="5 7" id="KW-1133">Transmembrane helix</keyword>
<gene>
    <name evidence="8" type="ORF">WIS52_00065</name>
</gene>
<accession>A0ABV1K4V7</accession>
<dbReference type="InterPro" id="IPR051311">
    <property type="entry name" value="DedA_domain"/>
</dbReference>
<comment type="similarity">
    <text evidence="2">Belongs to the DedA family.</text>
</comment>
<dbReference type="EMBL" id="JBEDNQ010000001">
    <property type="protein sequence ID" value="MEQ3548848.1"/>
    <property type="molecule type" value="Genomic_DNA"/>
</dbReference>
<evidence type="ECO:0000313" key="9">
    <source>
        <dbReference type="Proteomes" id="UP001494902"/>
    </source>
</evidence>